<dbReference type="OrthoDB" id="2518538at2"/>
<gene>
    <name evidence="3" type="ORF">D1610_11000</name>
</gene>
<dbReference type="AlphaFoldDB" id="A0A396RNW5"/>
<feature type="chain" id="PRO_5017306218" evidence="2">
    <location>
        <begin position="24"/>
        <end position="430"/>
    </location>
</feature>
<evidence type="ECO:0000256" key="1">
    <source>
        <dbReference type="SAM" id="MobiDB-lite"/>
    </source>
</evidence>
<reference evidence="3 4" key="1">
    <citation type="submission" date="2018-08" db="EMBL/GenBank/DDBJ databases">
        <title>The multiple taxonomic identification of Sphingomonas gilva.</title>
        <authorList>
            <person name="Zhu D."/>
            <person name="Zheng S."/>
        </authorList>
    </citation>
    <scope>NUCLEOTIDE SEQUENCE [LARGE SCALE GENOMIC DNA]</scope>
    <source>
        <strain evidence="3 4">ZDH117</strain>
    </source>
</reference>
<feature type="region of interest" description="Disordered" evidence="1">
    <location>
        <begin position="37"/>
        <end position="65"/>
    </location>
</feature>
<evidence type="ECO:0000313" key="3">
    <source>
        <dbReference type="EMBL" id="RHW17476.1"/>
    </source>
</evidence>
<organism evidence="3 4">
    <name type="scientific">Sphingomonas gilva</name>
    <dbReference type="NCBI Taxonomy" id="2305907"/>
    <lineage>
        <taxon>Bacteria</taxon>
        <taxon>Pseudomonadati</taxon>
        <taxon>Pseudomonadota</taxon>
        <taxon>Alphaproteobacteria</taxon>
        <taxon>Sphingomonadales</taxon>
        <taxon>Sphingomonadaceae</taxon>
        <taxon>Sphingomonas</taxon>
    </lineage>
</organism>
<evidence type="ECO:0000313" key="4">
    <source>
        <dbReference type="Proteomes" id="UP000266693"/>
    </source>
</evidence>
<keyword evidence="4" id="KW-1185">Reference proteome</keyword>
<protein>
    <submittedName>
        <fullName evidence="3">DUF2961 domain-containing protein</fullName>
    </submittedName>
</protein>
<feature type="compositionally biased region" description="Basic and acidic residues" evidence="1">
    <location>
        <begin position="410"/>
        <end position="420"/>
    </location>
</feature>
<name>A0A396RNW5_9SPHN</name>
<accession>A0A396RNW5</accession>
<sequence>MSNRLIGCAILAVAALTPSAAHAQATERASLHLFSQSGEPAWTSPENPTGEKGAGGIENKGGKGHAFETIPAGGSHVLADIAGAGIIDRMWMTIDDRSPERLRALVLEMYWDGAATPAVSVPLGDFFLHGAGEMRPLETELLSSAEGRSFVSYIPMPFRKGARIVVRNQSDKQLSLIFFDINHRRLRSQPEDAMYFHAWWSRDRATTLGDAHDVLPRITGRGRFVGMSMTVLTNPAYEKSWWGEGEMRISLDGDGDRHSLVGTGAEDYIGTAWGQGAFVNRFQGAPISDESTGRWTFYRFHVPDPIFFDSDIKVELQQIGGWPKKEVMRLQKQGAPLIPVTIDPGSRINFQQLLKGDKPVPLDTPGLPEGWTNFYRSDDVASVAYFYLDRPENGLPRIAPVEARLAGIRKPPEKKPETKPVEAYTPPAAD</sequence>
<keyword evidence="2" id="KW-0732">Signal</keyword>
<proteinExistence type="predicted"/>
<dbReference type="Gene3D" id="2.60.120.1390">
    <property type="match status" value="1"/>
</dbReference>
<dbReference type="RefSeq" id="WP_118864222.1">
    <property type="nucleotide sequence ID" value="NZ_QWLV01000004.1"/>
</dbReference>
<dbReference type="InterPro" id="IPR021345">
    <property type="entry name" value="DUF2961"/>
</dbReference>
<dbReference type="Proteomes" id="UP000266693">
    <property type="component" value="Unassembled WGS sequence"/>
</dbReference>
<evidence type="ECO:0000256" key="2">
    <source>
        <dbReference type="SAM" id="SignalP"/>
    </source>
</evidence>
<feature type="region of interest" description="Disordered" evidence="1">
    <location>
        <begin position="406"/>
        <end position="430"/>
    </location>
</feature>
<dbReference type="Pfam" id="PF11175">
    <property type="entry name" value="DUF2961"/>
    <property type="match status" value="1"/>
</dbReference>
<comment type="caution">
    <text evidence="3">The sequence shown here is derived from an EMBL/GenBank/DDBJ whole genome shotgun (WGS) entry which is preliminary data.</text>
</comment>
<dbReference type="EMBL" id="QWLV01000004">
    <property type="protein sequence ID" value="RHW17476.1"/>
    <property type="molecule type" value="Genomic_DNA"/>
</dbReference>
<feature type="signal peptide" evidence="2">
    <location>
        <begin position="1"/>
        <end position="23"/>
    </location>
</feature>